<protein>
    <recommendedName>
        <fullName evidence="2">DUF4238 domain-containing protein</fullName>
    </recommendedName>
</protein>
<dbReference type="AlphaFoldDB" id="Q07NQ8"/>
<evidence type="ECO:0008006" key="2">
    <source>
        <dbReference type="Google" id="ProtNLM"/>
    </source>
</evidence>
<evidence type="ECO:0000313" key="1">
    <source>
        <dbReference type="EMBL" id="ABJ06426.1"/>
    </source>
</evidence>
<dbReference type="Pfam" id="PF14022">
    <property type="entry name" value="DUF4238"/>
    <property type="match status" value="1"/>
</dbReference>
<dbReference type="KEGG" id="rpe:RPE_2488"/>
<gene>
    <name evidence="1" type="ordered locus">RPE_2488</name>
</gene>
<dbReference type="InterPro" id="IPR025332">
    <property type="entry name" value="DUF4238"/>
</dbReference>
<proteinExistence type="predicted"/>
<reference evidence="1" key="1">
    <citation type="submission" date="2006-09" db="EMBL/GenBank/DDBJ databases">
        <title>Complete sequence of Rhodopseudomonas palustris BisA53.</title>
        <authorList>
            <consortium name="US DOE Joint Genome Institute"/>
            <person name="Copeland A."/>
            <person name="Lucas S."/>
            <person name="Lapidus A."/>
            <person name="Barry K."/>
            <person name="Detter J.C."/>
            <person name="Glavina del Rio T."/>
            <person name="Hammon N."/>
            <person name="Israni S."/>
            <person name="Dalin E."/>
            <person name="Tice H."/>
            <person name="Pitluck S."/>
            <person name="Chain P."/>
            <person name="Malfatti S."/>
            <person name="Shin M."/>
            <person name="Vergez L."/>
            <person name="Schmutz J."/>
            <person name="Larimer F."/>
            <person name="Land M."/>
            <person name="Hauser L."/>
            <person name="Pelletier D.A."/>
            <person name="Kyrpides N."/>
            <person name="Kim E."/>
            <person name="Harwood C.S."/>
            <person name="Oda Y."/>
            <person name="Richardson P."/>
        </authorList>
    </citation>
    <scope>NUCLEOTIDE SEQUENCE [LARGE SCALE GENOMIC DNA]</scope>
    <source>
        <strain evidence="1">BisA53</strain>
    </source>
</reference>
<accession>Q07NQ8</accession>
<dbReference type="eggNOG" id="ENOG5032SM7">
    <property type="taxonomic scope" value="Bacteria"/>
</dbReference>
<name>Q07NQ8_RHOP5</name>
<dbReference type="EMBL" id="CP000463">
    <property type="protein sequence ID" value="ABJ06426.1"/>
    <property type="molecule type" value="Genomic_DNA"/>
</dbReference>
<dbReference type="HOGENOM" id="CLU_655006_0_0_5"/>
<organism evidence="1">
    <name type="scientific">Rhodopseudomonas palustris (strain BisA53)</name>
    <dbReference type="NCBI Taxonomy" id="316055"/>
    <lineage>
        <taxon>Bacteria</taxon>
        <taxon>Pseudomonadati</taxon>
        <taxon>Pseudomonadota</taxon>
        <taxon>Alphaproteobacteria</taxon>
        <taxon>Hyphomicrobiales</taxon>
        <taxon>Nitrobacteraceae</taxon>
        <taxon>Rhodopseudomonas</taxon>
    </lineage>
</organism>
<sequence length="355" mass="41414">MTVKQEIEKVVPRPRAIACDFCGHPYINPCTADVHAACPNMIAKREISFSSPQASIRHHYIPVFYTKRWCSDDRKLCQFSRPYIKIHSQRVFPVQTGFFDRLYEKKGVPKTIAQQIEDEFMSPVDNLAANALNLIETNFEKIQTDTKHRPAWSLFLMTLMMRMPEDIAILLQILADDWERDLPLLRQKYANNRKTDDPETLEAFIEEKDPDHLARWSMNLLPNLLDHEGIGTWLNGMRWSILTTPDDARPFLSSDRPLFMSKTFSEAECYLTLPISPHRLFLAVNSEKSECKFKDMPPSELALETNIQVVKHAVKYVYGVDDAELEFVDKHLSSNRPQTLLERLRDRRRDRYAKR</sequence>